<evidence type="ECO:0000256" key="1">
    <source>
        <dbReference type="SAM" id="Phobius"/>
    </source>
</evidence>
<reference evidence="3" key="1">
    <citation type="submission" date="2016-11" db="UniProtKB">
        <authorList>
            <consortium name="WormBaseParasite"/>
        </authorList>
    </citation>
    <scope>IDENTIFICATION</scope>
</reference>
<name>A0A1I7V223_9PELO</name>
<keyword evidence="1" id="KW-0472">Membrane</keyword>
<feature type="transmembrane region" description="Helical" evidence="1">
    <location>
        <begin position="44"/>
        <end position="65"/>
    </location>
</feature>
<feature type="transmembrane region" description="Helical" evidence="1">
    <location>
        <begin position="113"/>
        <end position="132"/>
    </location>
</feature>
<evidence type="ECO:0000313" key="3">
    <source>
        <dbReference type="WBParaSite" id="Csp11.Scaffold630.g21613.t1"/>
    </source>
</evidence>
<keyword evidence="1" id="KW-0812">Transmembrane</keyword>
<sequence>MEMSTIYKIIVDVLSNSFFLLLIVYRRVKTTNTEDIHSPIFNQLFYLSAVCVILNVISVLIRVIWNFGDFSHDYDLLLFVSTLTAFGVWYLLSSIIFCSIVMFTFLSAVQRIVILYLPKLKFLVTGYLFGMLSKTTLNSGLI</sequence>
<organism evidence="2 3">
    <name type="scientific">Caenorhabditis tropicalis</name>
    <dbReference type="NCBI Taxonomy" id="1561998"/>
    <lineage>
        <taxon>Eukaryota</taxon>
        <taxon>Metazoa</taxon>
        <taxon>Ecdysozoa</taxon>
        <taxon>Nematoda</taxon>
        <taxon>Chromadorea</taxon>
        <taxon>Rhabditida</taxon>
        <taxon>Rhabditina</taxon>
        <taxon>Rhabditomorpha</taxon>
        <taxon>Rhabditoidea</taxon>
        <taxon>Rhabditidae</taxon>
        <taxon>Peloderinae</taxon>
        <taxon>Caenorhabditis</taxon>
    </lineage>
</organism>
<keyword evidence="1" id="KW-1133">Transmembrane helix</keyword>
<dbReference type="AlphaFoldDB" id="A0A1I7V223"/>
<proteinExistence type="predicted"/>
<evidence type="ECO:0000313" key="2">
    <source>
        <dbReference type="Proteomes" id="UP000095282"/>
    </source>
</evidence>
<feature type="transmembrane region" description="Helical" evidence="1">
    <location>
        <begin position="6"/>
        <end position="24"/>
    </location>
</feature>
<feature type="transmembrane region" description="Helical" evidence="1">
    <location>
        <begin position="77"/>
        <end position="106"/>
    </location>
</feature>
<keyword evidence="2" id="KW-1185">Reference proteome</keyword>
<protein>
    <submittedName>
        <fullName evidence="3">G_PROTEIN_RECEP_F1_2 domain-containing protein</fullName>
    </submittedName>
</protein>
<dbReference type="Proteomes" id="UP000095282">
    <property type="component" value="Unplaced"/>
</dbReference>
<dbReference type="WBParaSite" id="Csp11.Scaffold630.g21613.t1">
    <property type="protein sequence ID" value="Csp11.Scaffold630.g21613.t1"/>
    <property type="gene ID" value="Csp11.Scaffold630.g21613"/>
</dbReference>
<accession>A0A1I7V223</accession>